<sequence>MVGRGGATRSGGAEFSLGLDDTSVLERGLTHLDRPRADFERPLPAPPPTLSLARVQEYARN</sequence>
<name>A0ABT5TVS1_9MICO</name>
<feature type="compositionally biased region" description="Basic and acidic residues" evidence="1">
    <location>
        <begin position="28"/>
        <end position="41"/>
    </location>
</feature>
<keyword evidence="3" id="KW-1185">Reference proteome</keyword>
<dbReference type="Proteomes" id="UP001165561">
    <property type="component" value="Unassembled WGS sequence"/>
</dbReference>
<comment type="caution">
    <text evidence="2">The sequence shown here is derived from an EMBL/GenBank/DDBJ whole genome shotgun (WGS) entry which is preliminary data.</text>
</comment>
<feature type="region of interest" description="Disordered" evidence="1">
    <location>
        <begin position="28"/>
        <end position="61"/>
    </location>
</feature>
<evidence type="ECO:0000256" key="1">
    <source>
        <dbReference type="SAM" id="MobiDB-lite"/>
    </source>
</evidence>
<reference evidence="2" key="1">
    <citation type="submission" date="2023-02" db="EMBL/GenBank/DDBJ databases">
        <title>Georgenia sp.10Sc9-8, isolated from a soil sample collected from the Taklamakan desert.</title>
        <authorList>
            <person name="Liu S."/>
        </authorList>
    </citation>
    <scope>NUCLEOTIDE SEQUENCE</scope>
    <source>
        <strain evidence="2">10Sc9-8</strain>
    </source>
</reference>
<proteinExistence type="predicted"/>
<dbReference type="EMBL" id="JARACI010000160">
    <property type="protein sequence ID" value="MDD9204986.1"/>
    <property type="molecule type" value="Genomic_DNA"/>
</dbReference>
<gene>
    <name evidence="2" type="ORF">PU560_00735</name>
</gene>
<feature type="non-terminal residue" evidence="2">
    <location>
        <position position="61"/>
    </location>
</feature>
<evidence type="ECO:0000313" key="2">
    <source>
        <dbReference type="EMBL" id="MDD9204986.1"/>
    </source>
</evidence>
<accession>A0ABT5TVS1</accession>
<organism evidence="2 3">
    <name type="scientific">Georgenia halotolerans</name>
    <dbReference type="NCBI Taxonomy" id="3028317"/>
    <lineage>
        <taxon>Bacteria</taxon>
        <taxon>Bacillati</taxon>
        <taxon>Actinomycetota</taxon>
        <taxon>Actinomycetes</taxon>
        <taxon>Micrococcales</taxon>
        <taxon>Bogoriellaceae</taxon>
        <taxon>Georgenia</taxon>
    </lineage>
</organism>
<protein>
    <submittedName>
        <fullName evidence="2">Uncharacterized protein</fullName>
    </submittedName>
</protein>
<evidence type="ECO:0000313" key="3">
    <source>
        <dbReference type="Proteomes" id="UP001165561"/>
    </source>
</evidence>